<dbReference type="KEGG" id="sat:SYN_01542"/>
<dbReference type="Proteomes" id="UP000001933">
    <property type="component" value="Chromosome"/>
</dbReference>
<evidence type="ECO:0000313" key="1">
    <source>
        <dbReference type="EMBL" id="ABC78101.1"/>
    </source>
</evidence>
<proteinExistence type="predicted"/>
<dbReference type="HOGENOM" id="CLU_2620769_0_0_7"/>
<reference evidence="1 2" key="1">
    <citation type="journal article" date="2007" name="Proc. Natl. Acad. Sci. U.S.A.">
        <title>The genome of Syntrophus aciditrophicus: life at the thermodynamic limit of microbial growth.</title>
        <authorList>
            <person name="McInerney M.J."/>
            <person name="Rohlin L."/>
            <person name="Mouttaki H."/>
            <person name="Kim U."/>
            <person name="Krupp R.S."/>
            <person name="Rios-Hernandez L."/>
            <person name="Sieber J."/>
            <person name="Struchtemeyer C.G."/>
            <person name="Bhattacharyya A."/>
            <person name="Campbell J.W."/>
            <person name="Gunsalus R.P."/>
        </authorList>
    </citation>
    <scope>NUCLEOTIDE SEQUENCE [LARGE SCALE GENOMIC DNA]</scope>
    <source>
        <strain evidence="1 2">SB</strain>
    </source>
</reference>
<dbReference type="InParanoid" id="Q2LVJ0"/>
<gene>
    <name evidence="1" type="ORF">SYN_01542</name>
</gene>
<dbReference type="STRING" id="56780.SYN_01542"/>
<organism evidence="1 2">
    <name type="scientific">Syntrophus aciditrophicus (strain SB)</name>
    <dbReference type="NCBI Taxonomy" id="56780"/>
    <lineage>
        <taxon>Bacteria</taxon>
        <taxon>Pseudomonadati</taxon>
        <taxon>Thermodesulfobacteriota</taxon>
        <taxon>Syntrophia</taxon>
        <taxon>Syntrophales</taxon>
        <taxon>Syntrophaceae</taxon>
        <taxon>Syntrophus</taxon>
    </lineage>
</organism>
<accession>Q2LVJ0</accession>
<dbReference type="AlphaFoldDB" id="Q2LVJ0"/>
<protein>
    <submittedName>
        <fullName evidence="1">Hypothetical cytosolic protein</fullName>
    </submittedName>
</protein>
<evidence type="ECO:0000313" key="2">
    <source>
        <dbReference type="Proteomes" id="UP000001933"/>
    </source>
</evidence>
<name>Q2LVJ0_SYNAS</name>
<dbReference type="EMBL" id="CP000252">
    <property type="protein sequence ID" value="ABC78101.1"/>
    <property type="molecule type" value="Genomic_DNA"/>
</dbReference>
<sequence length="78" mass="9189">MRLLSIMVLIDWCGKNIRRNKGMHPAIRKLQIQHRESAYQFLREKAITPSIRHIIKRDSLSSNDLPNFTDDIPDYIKA</sequence>
<keyword evidence="2" id="KW-1185">Reference proteome</keyword>